<evidence type="ECO:0000256" key="1">
    <source>
        <dbReference type="SAM" id="MobiDB-lite"/>
    </source>
</evidence>
<dbReference type="AlphaFoldDB" id="A0A7S3JSM4"/>
<evidence type="ECO:0000313" key="2">
    <source>
        <dbReference type="EMBL" id="CAE0363589.1"/>
    </source>
</evidence>
<sequence>MFRKILPARSFRRVKSSEAKDVFQKRSQRGSAGRNSNRRPTIKSDDWLADGIRWIDDQKGNIVQQLPKSEEISMQQAREDFLRRDAELPGPMTIVYRPKEEPKLPPPAPRSIEELVEYIENTRYIDLEALSKQPDYFQDTVHSAWHVLARNPYYTENQKKMFMTQMYEKLDRYKDSTLLDDLLEPPAHDNDDDPNTSQKKKKVSGKK</sequence>
<feature type="compositionally biased region" description="Basic residues" evidence="1">
    <location>
        <begin position="198"/>
        <end position="207"/>
    </location>
</feature>
<organism evidence="2">
    <name type="scientific">Aureoumbra lagunensis</name>
    <dbReference type="NCBI Taxonomy" id="44058"/>
    <lineage>
        <taxon>Eukaryota</taxon>
        <taxon>Sar</taxon>
        <taxon>Stramenopiles</taxon>
        <taxon>Ochrophyta</taxon>
        <taxon>Pelagophyceae</taxon>
        <taxon>Pelagomonadales</taxon>
        <taxon>Aureoumbra</taxon>
    </lineage>
</organism>
<accession>A0A7S3JSM4</accession>
<reference evidence="2" key="1">
    <citation type="submission" date="2021-01" db="EMBL/GenBank/DDBJ databases">
        <authorList>
            <person name="Corre E."/>
            <person name="Pelletier E."/>
            <person name="Niang G."/>
            <person name="Scheremetjew M."/>
            <person name="Finn R."/>
            <person name="Kale V."/>
            <person name="Holt S."/>
            <person name="Cochrane G."/>
            <person name="Meng A."/>
            <person name="Brown T."/>
            <person name="Cohen L."/>
        </authorList>
    </citation>
    <scope>NUCLEOTIDE SEQUENCE</scope>
    <source>
        <strain evidence="2">CCMP1510</strain>
    </source>
</reference>
<feature type="compositionally biased region" description="Basic and acidic residues" evidence="1">
    <location>
        <begin position="15"/>
        <end position="24"/>
    </location>
</feature>
<feature type="region of interest" description="Disordered" evidence="1">
    <location>
        <begin position="15"/>
        <end position="44"/>
    </location>
</feature>
<feature type="region of interest" description="Disordered" evidence="1">
    <location>
        <begin position="179"/>
        <end position="207"/>
    </location>
</feature>
<proteinExistence type="predicted"/>
<dbReference type="EMBL" id="HBIJ01006172">
    <property type="protein sequence ID" value="CAE0363589.1"/>
    <property type="molecule type" value="Transcribed_RNA"/>
</dbReference>
<protein>
    <submittedName>
        <fullName evidence="2">Uncharacterized protein</fullName>
    </submittedName>
</protein>
<name>A0A7S3JSM4_9STRA</name>
<gene>
    <name evidence="2" type="ORF">ALAG00032_LOCUS4330</name>
</gene>